<dbReference type="RefSeq" id="WP_063480215.1">
    <property type="nucleotide sequence ID" value="NZ_CP147845.1"/>
</dbReference>
<dbReference type="AlphaFoldDB" id="A0A163F0F7"/>
<dbReference type="InterPro" id="IPR036866">
    <property type="entry name" value="RibonucZ/Hydroxyglut_hydro"/>
</dbReference>
<dbReference type="Pfam" id="PF00753">
    <property type="entry name" value="Lactamase_B"/>
    <property type="match status" value="1"/>
</dbReference>
<proteinExistence type="predicted"/>
<dbReference type="Gene3D" id="3.60.15.10">
    <property type="entry name" value="Ribonuclease Z/Hydroxyacylglutathione hydrolase-like"/>
    <property type="match status" value="1"/>
</dbReference>
<dbReference type="EMBL" id="LWMH01000002">
    <property type="protein sequence ID" value="KZS44070.1"/>
    <property type="molecule type" value="Genomic_DNA"/>
</dbReference>
<comment type="catalytic activity">
    <reaction evidence="1">
        <text>3',5'-cyclic CMP + H2O = CMP + H(+)</text>
        <dbReference type="Rhea" id="RHEA:72675"/>
        <dbReference type="ChEBI" id="CHEBI:15377"/>
        <dbReference type="ChEBI" id="CHEBI:15378"/>
        <dbReference type="ChEBI" id="CHEBI:58003"/>
        <dbReference type="ChEBI" id="CHEBI:60377"/>
    </reaction>
    <physiologicalReaction direction="left-to-right" evidence="1">
        <dbReference type="Rhea" id="RHEA:72676"/>
    </physiologicalReaction>
</comment>
<dbReference type="CDD" id="cd06262">
    <property type="entry name" value="metallo-hydrolase-like_MBL-fold"/>
    <property type="match status" value="1"/>
</dbReference>
<comment type="function">
    <text evidence="2">Counteracts the endogenous Pycsar antiviral defense system. Phosphodiesterase that enables metal-dependent hydrolysis of host cyclic nucleotide Pycsar defense signals such as cCMP and cUMP.</text>
</comment>
<dbReference type="STRING" id="59843.A3958_01045"/>
<gene>
    <name evidence="5" type="ORF">AWU65_28785</name>
</gene>
<accession>A0A163F0F7</accession>
<evidence type="ECO:0000256" key="3">
    <source>
        <dbReference type="ARBA" id="ARBA00048505"/>
    </source>
</evidence>
<protein>
    <submittedName>
        <fullName evidence="5">Hydrolase glyoxylase</fullName>
    </submittedName>
</protein>
<sequence>MIQYSDDQVTVFQSALFQTTSTVIQLDESIIIIDPNWLPHEIDEIREHVNGVRGGRDCYLIFTHGDYDHIIGYKAFPDAKTIGSAGLRDHPDKERKLKLIRDFDASYYITRNYPIEFPVLDVVIEEDGQQLALGSTTLTFYKAPGHTADGLFTVIDSVGVCVFASGDYLSDFELPFIYHSAWDYEETIRQAARILKEHPVTLLIPGHGQHTTSQSEMDRRVEIARSYLERLRQAVVDGDDMALDQLQEEHGFVSEFTAECHKENVRIIQNEFQAEGSHQS</sequence>
<evidence type="ECO:0000313" key="5">
    <source>
        <dbReference type="EMBL" id="KZS44070.1"/>
    </source>
</evidence>
<keyword evidence="5" id="KW-0378">Hydrolase</keyword>
<dbReference type="SMART" id="SM00849">
    <property type="entry name" value="Lactamase_B"/>
    <property type="match status" value="1"/>
</dbReference>
<dbReference type="PANTHER" id="PTHR42951">
    <property type="entry name" value="METALLO-BETA-LACTAMASE DOMAIN-CONTAINING"/>
    <property type="match status" value="1"/>
</dbReference>
<name>A0A163F0F7_9BACL</name>
<dbReference type="GeneID" id="97554356"/>
<dbReference type="GO" id="GO:0016787">
    <property type="term" value="F:hydrolase activity"/>
    <property type="evidence" value="ECO:0007669"/>
    <property type="project" value="UniProtKB-KW"/>
</dbReference>
<keyword evidence="6" id="KW-1185">Reference proteome</keyword>
<comment type="catalytic activity">
    <reaction evidence="3">
        <text>3',5'-cyclic UMP + H2O = UMP + H(+)</text>
        <dbReference type="Rhea" id="RHEA:70575"/>
        <dbReference type="ChEBI" id="CHEBI:15377"/>
        <dbReference type="ChEBI" id="CHEBI:15378"/>
        <dbReference type="ChEBI" id="CHEBI:57865"/>
        <dbReference type="ChEBI" id="CHEBI:184387"/>
    </reaction>
    <physiologicalReaction direction="left-to-right" evidence="3">
        <dbReference type="Rhea" id="RHEA:70576"/>
    </physiologicalReaction>
</comment>
<evidence type="ECO:0000256" key="2">
    <source>
        <dbReference type="ARBA" id="ARBA00034301"/>
    </source>
</evidence>
<comment type="caution">
    <text evidence="5">The sequence shown here is derived from an EMBL/GenBank/DDBJ whole genome shotgun (WGS) entry which is preliminary data.</text>
</comment>
<feature type="domain" description="Metallo-beta-lactamase" evidence="4">
    <location>
        <begin position="18"/>
        <end position="207"/>
    </location>
</feature>
<dbReference type="InterPro" id="IPR050855">
    <property type="entry name" value="NDM-1-like"/>
</dbReference>
<evidence type="ECO:0000256" key="1">
    <source>
        <dbReference type="ARBA" id="ARBA00034221"/>
    </source>
</evidence>
<dbReference type="PANTHER" id="PTHR42951:SF4">
    <property type="entry name" value="ACYL-COENZYME A THIOESTERASE MBLAC2"/>
    <property type="match status" value="1"/>
</dbReference>
<evidence type="ECO:0000259" key="4">
    <source>
        <dbReference type="SMART" id="SM00849"/>
    </source>
</evidence>
<dbReference type="SUPFAM" id="SSF56281">
    <property type="entry name" value="Metallo-hydrolase/oxidoreductase"/>
    <property type="match status" value="1"/>
</dbReference>
<organism evidence="5 6">
    <name type="scientific">Paenibacillus glucanolyticus</name>
    <dbReference type="NCBI Taxonomy" id="59843"/>
    <lineage>
        <taxon>Bacteria</taxon>
        <taxon>Bacillati</taxon>
        <taxon>Bacillota</taxon>
        <taxon>Bacilli</taxon>
        <taxon>Bacillales</taxon>
        <taxon>Paenibacillaceae</taxon>
        <taxon>Paenibacillus</taxon>
    </lineage>
</organism>
<evidence type="ECO:0000313" key="6">
    <source>
        <dbReference type="Proteomes" id="UP000076796"/>
    </source>
</evidence>
<dbReference type="OrthoDB" id="1491389at2"/>
<dbReference type="Proteomes" id="UP000076796">
    <property type="component" value="Unassembled WGS sequence"/>
</dbReference>
<reference evidence="5" key="1">
    <citation type="journal article" date="2016" name="Genome Announc.">
        <title>Draft genomes of two strains of Paenibacillus glucanolyticus with capability to degrade lignocellulose.</title>
        <authorList>
            <person name="Mathews S.L."/>
            <person name="Pawlak J."/>
            <person name="Grunden A.M."/>
        </authorList>
    </citation>
    <scope>NUCLEOTIDE SEQUENCE [LARGE SCALE GENOMIC DNA]</scope>
    <source>
        <strain evidence="5">SLM1</strain>
    </source>
</reference>
<dbReference type="InterPro" id="IPR001279">
    <property type="entry name" value="Metallo-B-lactamas"/>
</dbReference>